<protein>
    <recommendedName>
        <fullName evidence="2">NADP-dependent oxidoreductase domain-containing protein</fullName>
    </recommendedName>
</protein>
<name>A0A8H8BV87_9HELO</name>
<organism evidence="3 4">
    <name type="scientific">Cadophora malorum</name>
    <dbReference type="NCBI Taxonomy" id="108018"/>
    <lineage>
        <taxon>Eukaryota</taxon>
        <taxon>Fungi</taxon>
        <taxon>Dikarya</taxon>
        <taxon>Ascomycota</taxon>
        <taxon>Pezizomycotina</taxon>
        <taxon>Leotiomycetes</taxon>
        <taxon>Helotiales</taxon>
        <taxon>Ploettnerulaceae</taxon>
        <taxon>Cadophora</taxon>
    </lineage>
</organism>
<dbReference type="OrthoDB" id="48988at2759"/>
<dbReference type="SUPFAM" id="SSF51430">
    <property type="entry name" value="NAD(P)-linked oxidoreductase"/>
    <property type="match status" value="1"/>
</dbReference>
<keyword evidence="1" id="KW-0560">Oxidoreductase</keyword>
<dbReference type="Pfam" id="PF00248">
    <property type="entry name" value="Aldo_ket_red"/>
    <property type="match status" value="1"/>
</dbReference>
<proteinExistence type="predicted"/>
<dbReference type="Proteomes" id="UP000664132">
    <property type="component" value="Unassembled WGS sequence"/>
</dbReference>
<evidence type="ECO:0000313" key="3">
    <source>
        <dbReference type="EMBL" id="KAG4425375.1"/>
    </source>
</evidence>
<comment type="caution">
    <text evidence="3">The sequence shown here is derived from an EMBL/GenBank/DDBJ whole genome shotgun (WGS) entry which is preliminary data.</text>
</comment>
<evidence type="ECO:0000313" key="4">
    <source>
        <dbReference type="Proteomes" id="UP000664132"/>
    </source>
</evidence>
<dbReference type="PANTHER" id="PTHR43364:SF4">
    <property type="entry name" value="NAD(P)-LINKED OXIDOREDUCTASE SUPERFAMILY PROTEIN"/>
    <property type="match status" value="1"/>
</dbReference>
<dbReference type="PANTHER" id="PTHR43364">
    <property type="entry name" value="NADH-SPECIFIC METHYLGLYOXAL REDUCTASE-RELATED"/>
    <property type="match status" value="1"/>
</dbReference>
<gene>
    <name evidence="3" type="ORF">IFR04_001525</name>
</gene>
<reference evidence="3" key="1">
    <citation type="submission" date="2021-02" db="EMBL/GenBank/DDBJ databases">
        <title>Genome sequence Cadophora malorum strain M34.</title>
        <authorList>
            <person name="Stefanovic E."/>
            <person name="Vu D."/>
            <person name="Scully C."/>
            <person name="Dijksterhuis J."/>
            <person name="Roader J."/>
            <person name="Houbraken J."/>
        </authorList>
    </citation>
    <scope>NUCLEOTIDE SEQUENCE</scope>
    <source>
        <strain evidence="3">M34</strain>
    </source>
</reference>
<evidence type="ECO:0000256" key="1">
    <source>
        <dbReference type="ARBA" id="ARBA00023002"/>
    </source>
</evidence>
<evidence type="ECO:0000259" key="2">
    <source>
        <dbReference type="Pfam" id="PF00248"/>
    </source>
</evidence>
<keyword evidence="4" id="KW-1185">Reference proteome</keyword>
<accession>A0A8H8BV87</accession>
<dbReference type="InterPro" id="IPR036812">
    <property type="entry name" value="NAD(P)_OxRdtase_dom_sf"/>
</dbReference>
<dbReference type="AlphaFoldDB" id="A0A8H8BV87"/>
<dbReference type="Gene3D" id="3.20.20.100">
    <property type="entry name" value="NADP-dependent oxidoreductase domain"/>
    <property type="match status" value="1"/>
</dbReference>
<feature type="domain" description="NADP-dependent oxidoreductase" evidence="2">
    <location>
        <begin position="5"/>
        <end position="324"/>
    </location>
</feature>
<dbReference type="GO" id="GO:0016491">
    <property type="term" value="F:oxidoreductase activity"/>
    <property type="evidence" value="ECO:0007669"/>
    <property type="project" value="UniProtKB-KW"/>
</dbReference>
<dbReference type="EMBL" id="JAFJYH010000011">
    <property type="protein sequence ID" value="KAG4425375.1"/>
    <property type="molecule type" value="Genomic_DNA"/>
</dbReference>
<dbReference type="InterPro" id="IPR050523">
    <property type="entry name" value="AKR_Detox_Biosynth"/>
</dbReference>
<dbReference type="InterPro" id="IPR023210">
    <property type="entry name" value="NADP_OxRdtase_dom"/>
</dbReference>
<sequence length="336" mass="36805">MPPTLIFGAGGIGSGKISHTWTNAEQTSSLLTTLGFLDLTELDSGAGYPPGAPWVTEGLLGETKAKERGFVIDTKILPRGDEGRGGSRDGSLSERGIEWSLGESLRLLGIESVNILYAHAPDPATPAEETARAFDKQFRAGKFKKLGLSNYSTAQMAEYLAACDAKGYIKPSYYQGHYNILTRQAEESLFPLLRTHNVKIMAYGPLAGGFLTGKVSLPPPTPDLTKDEILKGGRFEQGNFPIYKETFDKEPLHEAMRKFVKRCEEKGVSATEVSLRWIMWHGVLGEGDGVILGATKAEQLRGNVEFCRMGKLDDELVEACEALWREGKGLLGNEWF</sequence>